<comment type="caution">
    <text evidence="2">The sequence shown here is derived from an EMBL/GenBank/DDBJ whole genome shotgun (WGS) entry which is preliminary data.</text>
</comment>
<dbReference type="GO" id="GO:0005615">
    <property type="term" value="C:extracellular space"/>
    <property type="evidence" value="ECO:0007669"/>
    <property type="project" value="TreeGrafter"/>
</dbReference>
<dbReference type="PANTHER" id="PTHR11533">
    <property type="entry name" value="PROTEASE M1 ZINC METALLOPROTEASE"/>
    <property type="match status" value="1"/>
</dbReference>
<keyword evidence="3" id="KW-1185">Reference proteome</keyword>
<dbReference type="PRINTS" id="PR00756">
    <property type="entry name" value="ALADIPTASE"/>
</dbReference>
<reference evidence="2" key="1">
    <citation type="journal article" date="2023" name="Mol. Biol. Evol.">
        <title>Third-Generation Sequencing Reveals the Adaptive Role of the Epigenome in Three Deep-Sea Polychaetes.</title>
        <authorList>
            <person name="Perez M."/>
            <person name="Aroh O."/>
            <person name="Sun Y."/>
            <person name="Lan Y."/>
            <person name="Juniper S.K."/>
            <person name="Young C.R."/>
            <person name="Angers B."/>
            <person name="Qian P.Y."/>
        </authorList>
    </citation>
    <scope>NUCLEOTIDE SEQUENCE</scope>
    <source>
        <strain evidence="2">P08H-3</strain>
    </source>
</reference>
<dbReference type="GO" id="GO:0070006">
    <property type="term" value="F:metalloaminopeptidase activity"/>
    <property type="evidence" value="ECO:0007669"/>
    <property type="project" value="TreeGrafter"/>
</dbReference>
<gene>
    <name evidence="2" type="ORF">LSH36_190g01045</name>
</gene>
<dbReference type="GO" id="GO:0042277">
    <property type="term" value="F:peptide binding"/>
    <property type="evidence" value="ECO:0007669"/>
    <property type="project" value="TreeGrafter"/>
</dbReference>
<dbReference type="GO" id="GO:0006508">
    <property type="term" value="P:proteolysis"/>
    <property type="evidence" value="ECO:0007669"/>
    <property type="project" value="InterPro"/>
</dbReference>
<dbReference type="Pfam" id="PF17900">
    <property type="entry name" value="Peptidase_M1_N"/>
    <property type="match status" value="1"/>
</dbReference>
<accession>A0AAD9JSN2</accession>
<dbReference type="GO" id="GO:0005737">
    <property type="term" value="C:cytoplasm"/>
    <property type="evidence" value="ECO:0007669"/>
    <property type="project" value="TreeGrafter"/>
</dbReference>
<dbReference type="Proteomes" id="UP001208570">
    <property type="component" value="Unassembled WGS sequence"/>
</dbReference>
<dbReference type="InterPro" id="IPR001930">
    <property type="entry name" value="Peptidase_M1"/>
</dbReference>
<feature type="domain" description="Aminopeptidase N-like N-terminal" evidence="1">
    <location>
        <begin position="40"/>
        <end position="217"/>
    </location>
</feature>
<dbReference type="AlphaFoldDB" id="A0AAD9JSN2"/>
<name>A0AAD9JSN2_9ANNE</name>
<dbReference type="InterPro" id="IPR042097">
    <property type="entry name" value="Aminopeptidase_N-like_N_sf"/>
</dbReference>
<dbReference type="EMBL" id="JAODUP010000190">
    <property type="protein sequence ID" value="KAK2157485.1"/>
    <property type="molecule type" value="Genomic_DNA"/>
</dbReference>
<dbReference type="GO" id="GO:0016020">
    <property type="term" value="C:membrane"/>
    <property type="evidence" value="ECO:0007669"/>
    <property type="project" value="TreeGrafter"/>
</dbReference>
<dbReference type="InterPro" id="IPR045357">
    <property type="entry name" value="Aminopeptidase_N-like_N"/>
</dbReference>
<dbReference type="PANTHER" id="PTHR11533:SF299">
    <property type="entry name" value="AMINOPEPTIDASE"/>
    <property type="match status" value="1"/>
</dbReference>
<organism evidence="2 3">
    <name type="scientific">Paralvinella palmiformis</name>
    <dbReference type="NCBI Taxonomy" id="53620"/>
    <lineage>
        <taxon>Eukaryota</taxon>
        <taxon>Metazoa</taxon>
        <taxon>Spiralia</taxon>
        <taxon>Lophotrochozoa</taxon>
        <taxon>Annelida</taxon>
        <taxon>Polychaeta</taxon>
        <taxon>Sedentaria</taxon>
        <taxon>Canalipalpata</taxon>
        <taxon>Terebellida</taxon>
        <taxon>Terebelliformia</taxon>
        <taxon>Alvinellidae</taxon>
        <taxon>Paralvinella</taxon>
    </lineage>
</organism>
<dbReference type="GO" id="GO:0008270">
    <property type="term" value="F:zinc ion binding"/>
    <property type="evidence" value="ECO:0007669"/>
    <property type="project" value="TreeGrafter"/>
</dbReference>
<dbReference type="GO" id="GO:0043171">
    <property type="term" value="P:peptide catabolic process"/>
    <property type="evidence" value="ECO:0007669"/>
    <property type="project" value="TreeGrafter"/>
</dbReference>
<protein>
    <recommendedName>
        <fullName evidence="1">Aminopeptidase N-like N-terminal domain-containing protein</fullName>
    </recommendedName>
</protein>
<dbReference type="SUPFAM" id="SSF63737">
    <property type="entry name" value="Leukotriene A4 hydrolase N-terminal domain"/>
    <property type="match status" value="1"/>
</dbReference>
<dbReference type="InterPro" id="IPR050344">
    <property type="entry name" value="Peptidase_M1_aminopeptidases"/>
</dbReference>
<evidence type="ECO:0000259" key="1">
    <source>
        <dbReference type="Pfam" id="PF17900"/>
    </source>
</evidence>
<sequence length="377" mass="42507">MPLEFKNVPVSFQNYVVKNQNSQRDEGDTSLGRLPTSLSPIHYVLEVQPDIYTGAPPFFFNGSVSIRVVCEVATSVVYLNSYGLNIDGSSINITTAPDSPIFVDDNLMEGAEYLITVTFDGTMKPPSDQDGLYWSSYTSLLDGATHYVASTHLECHGLRKIFPCFDEPSFKATFDITLLRSAEVISLSNANLLRSEDRVNGWIADVFNTTLKMSPYLVCFTIGQFDYLESFTASGTRQAEIDGVTDTDGTKLFVKEKMDPWVDQRGYPLVNITLTGPGTARAEQTQFLSPQDQVPPPSPFLSGMELETYAMEVTRFLDQEDSLIVWDSAERALRYPSLILERYQETYNVYVDYIRSRIEPAYVRFGWDNDSDNDIRR</sequence>
<dbReference type="Gene3D" id="1.10.3480.20">
    <property type="match status" value="1"/>
</dbReference>
<evidence type="ECO:0000313" key="2">
    <source>
        <dbReference type="EMBL" id="KAK2157485.1"/>
    </source>
</evidence>
<dbReference type="Gene3D" id="2.60.40.1730">
    <property type="entry name" value="tricorn interacting facor f3 domain"/>
    <property type="match status" value="1"/>
</dbReference>
<proteinExistence type="predicted"/>
<evidence type="ECO:0000313" key="3">
    <source>
        <dbReference type="Proteomes" id="UP001208570"/>
    </source>
</evidence>